<geneLocation type="plasmid" evidence="3">
    <name>90 MDa</name>
</geneLocation>
<geneLocation type="plasmid" evidence="4 5">
    <name>p5</name>
</geneLocation>
<evidence type="ECO:0000313" key="4">
    <source>
        <dbReference type="EMBL" id="QCO13665.1"/>
    </source>
</evidence>
<dbReference type="Gene3D" id="3.40.50.150">
    <property type="entry name" value="Vaccinia Virus protein VP39"/>
    <property type="match status" value="1"/>
</dbReference>
<dbReference type="InterPro" id="IPR029063">
    <property type="entry name" value="SAM-dependent_MTases_sf"/>
</dbReference>
<reference evidence="4 5" key="2">
    <citation type="submission" date="2018-09" db="EMBL/GenBank/DDBJ databases">
        <title>Whole genome based analysis of evolution and adaptive divergence in Indian and Brazilian strains of Azospirillum brasilense.</title>
        <authorList>
            <person name="Singh C."/>
            <person name="Tripathi A.K."/>
        </authorList>
    </citation>
    <scope>NUCLEOTIDE SEQUENCE [LARGE SCALE GENOMIC DNA]</scope>
    <source>
        <strain evidence="4 5">MTCC4038</strain>
        <plasmid evidence="4 5">p5</plasmid>
    </source>
</reference>
<name>Q6QW15_AZOBR</name>
<keyword evidence="4" id="KW-0808">Transferase</keyword>
<organism evidence="3">
    <name type="scientific">Azospirillum brasilense</name>
    <dbReference type="NCBI Taxonomy" id="192"/>
    <lineage>
        <taxon>Bacteria</taxon>
        <taxon>Pseudomonadati</taxon>
        <taxon>Pseudomonadota</taxon>
        <taxon>Alphaproteobacteria</taxon>
        <taxon>Rhodospirillales</taxon>
        <taxon>Azospirillaceae</taxon>
        <taxon>Azospirillum</taxon>
    </lineage>
</organism>
<keyword evidence="4" id="KW-0489">Methyltransferase</keyword>
<evidence type="ECO:0000313" key="5">
    <source>
        <dbReference type="Proteomes" id="UP000298774"/>
    </source>
</evidence>
<keyword evidence="3" id="KW-0614">Plasmid</keyword>
<feature type="domain" description="Methyltransferase FkbM" evidence="2">
    <location>
        <begin position="74"/>
        <end position="239"/>
    </location>
</feature>
<feature type="compositionally biased region" description="Low complexity" evidence="1">
    <location>
        <begin position="13"/>
        <end position="22"/>
    </location>
</feature>
<protein>
    <submittedName>
        <fullName evidence="4">FkbM family methyltransferase</fullName>
    </submittedName>
    <submittedName>
        <fullName evidence="3">Nodulation protein-like protein</fullName>
    </submittedName>
</protein>
<evidence type="ECO:0000313" key="3">
    <source>
        <dbReference type="EMBL" id="AAS83050.1"/>
    </source>
</evidence>
<dbReference type="GO" id="GO:0008168">
    <property type="term" value="F:methyltransferase activity"/>
    <property type="evidence" value="ECO:0007669"/>
    <property type="project" value="UniProtKB-KW"/>
</dbReference>
<dbReference type="GO" id="GO:0032259">
    <property type="term" value="P:methylation"/>
    <property type="evidence" value="ECO:0007669"/>
    <property type="project" value="UniProtKB-KW"/>
</dbReference>
<dbReference type="AlphaFoldDB" id="Q6QW15"/>
<dbReference type="SUPFAM" id="SSF53335">
    <property type="entry name" value="S-adenosyl-L-methionine-dependent methyltransferases"/>
    <property type="match status" value="1"/>
</dbReference>
<dbReference type="Pfam" id="PF05050">
    <property type="entry name" value="Methyltransf_21"/>
    <property type="match status" value="1"/>
</dbReference>
<dbReference type="InterPro" id="IPR006342">
    <property type="entry name" value="FkbM_mtfrase"/>
</dbReference>
<accession>Q6QW15</accession>
<dbReference type="EMBL" id="AY523976">
    <property type="protein sequence ID" value="AAS83050.1"/>
    <property type="molecule type" value="Genomic_DNA"/>
</dbReference>
<proteinExistence type="predicted"/>
<dbReference type="NCBIfam" id="TIGR01444">
    <property type="entry name" value="fkbM_fam"/>
    <property type="match status" value="1"/>
</dbReference>
<gene>
    <name evidence="3" type="primary">noeI</name>
    <name evidence="4" type="ORF">D3868_32130</name>
    <name evidence="3" type="ORF">pRhico110</name>
</gene>
<evidence type="ECO:0000259" key="2">
    <source>
        <dbReference type="Pfam" id="PF05050"/>
    </source>
</evidence>
<evidence type="ECO:0000256" key="1">
    <source>
        <dbReference type="SAM" id="MobiDB-lite"/>
    </source>
</evidence>
<dbReference type="InterPro" id="IPR052514">
    <property type="entry name" value="SAM-dependent_MTase"/>
</dbReference>
<sequence length="248" mass="27479">MQKDSVPCPTLLRSPRPNASAAAPGCCWTRRSPCWHERVHCMTGDRSIAAAQHAVEHAFLERVAALEPGDIAVDCGANVGLFTLPMARRGARVFAFEPNPHASGELARRLTPFPNVTLRQAAVALDDGPASLHFHVNARQDPLTWSTGSSLLPFKGNVSREDRVTVEAVDFAAFVRALDRPVTLLKMDVEGAEVAILHRLLDLGLQDRIRHAFVELHDAKIPELRPETERLRKRIRDAGLENINLDWM</sequence>
<reference evidence="3" key="1">
    <citation type="journal article" date="2004" name="FEMS Microbiol. Lett.">
        <title>Annotation of the pRhico plasmid of Azospirillum brasilense reveals its role in determining the outer surface composition.</title>
        <authorList>
            <person name="Vanbleu E."/>
            <person name="Marchal K."/>
            <person name="Lambrecht M."/>
            <person name="Mathys J."/>
            <person name="Vanderleyden J."/>
        </authorList>
    </citation>
    <scope>NUCLEOTIDE SEQUENCE</scope>
    <source>
        <plasmid evidence="3">90 MDa</plasmid>
    </source>
</reference>
<dbReference type="PANTHER" id="PTHR34203:SF15">
    <property type="entry name" value="SLL1173 PROTEIN"/>
    <property type="match status" value="1"/>
</dbReference>
<feature type="region of interest" description="Disordered" evidence="1">
    <location>
        <begin position="1"/>
        <end position="22"/>
    </location>
</feature>
<dbReference type="PANTHER" id="PTHR34203">
    <property type="entry name" value="METHYLTRANSFERASE, FKBM FAMILY PROTEIN"/>
    <property type="match status" value="1"/>
</dbReference>
<dbReference type="EMBL" id="CP032344">
    <property type="protein sequence ID" value="QCO13665.1"/>
    <property type="molecule type" value="Genomic_DNA"/>
</dbReference>
<dbReference type="Proteomes" id="UP000298774">
    <property type="component" value="Plasmid p5"/>
</dbReference>